<protein>
    <submittedName>
        <fullName evidence="8">Kinase-like domain-containing protein</fullName>
    </submittedName>
</protein>
<dbReference type="InterPro" id="IPR011009">
    <property type="entry name" value="Kinase-like_dom_sf"/>
</dbReference>
<dbReference type="Pfam" id="PF00069">
    <property type="entry name" value="Pkinase"/>
    <property type="match status" value="1"/>
</dbReference>
<dbReference type="InterPro" id="IPR017441">
    <property type="entry name" value="Protein_kinase_ATP_BS"/>
</dbReference>
<evidence type="ECO:0000256" key="6">
    <source>
        <dbReference type="PROSITE-ProRule" id="PRU10141"/>
    </source>
</evidence>
<organism evidence="8 9">
    <name type="scientific">Crepidotus variabilis</name>
    <dbReference type="NCBI Taxonomy" id="179855"/>
    <lineage>
        <taxon>Eukaryota</taxon>
        <taxon>Fungi</taxon>
        <taxon>Dikarya</taxon>
        <taxon>Basidiomycota</taxon>
        <taxon>Agaricomycotina</taxon>
        <taxon>Agaricomycetes</taxon>
        <taxon>Agaricomycetidae</taxon>
        <taxon>Agaricales</taxon>
        <taxon>Agaricineae</taxon>
        <taxon>Crepidotaceae</taxon>
        <taxon>Crepidotus</taxon>
    </lineage>
</organism>
<evidence type="ECO:0000256" key="3">
    <source>
        <dbReference type="ARBA" id="ARBA00022741"/>
    </source>
</evidence>
<dbReference type="AlphaFoldDB" id="A0A9P6E3M3"/>
<dbReference type="OrthoDB" id="3068150at2759"/>
<evidence type="ECO:0000313" key="9">
    <source>
        <dbReference type="Proteomes" id="UP000807306"/>
    </source>
</evidence>
<feature type="domain" description="Protein kinase" evidence="7">
    <location>
        <begin position="33"/>
        <end position="348"/>
    </location>
</feature>
<dbReference type="PROSITE" id="PS50011">
    <property type="entry name" value="PROTEIN_KINASE_DOM"/>
    <property type="match status" value="1"/>
</dbReference>
<dbReference type="InterPro" id="IPR051175">
    <property type="entry name" value="CLK_kinases"/>
</dbReference>
<accession>A0A9P6E3M3</accession>
<dbReference type="PANTHER" id="PTHR45646:SF11">
    <property type="entry name" value="SERINE_THREONINE-PROTEIN KINASE DOA"/>
    <property type="match status" value="1"/>
</dbReference>
<keyword evidence="5 6" id="KW-0067">ATP-binding</keyword>
<dbReference type="InterPro" id="IPR000719">
    <property type="entry name" value="Prot_kinase_dom"/>
</dbReference>
<evidence type="ECO:0000256" key="4">
    <source>
        <dbReference type="ARBA" id="ARBA00022777"/>
    </source>
</evidence>
<dbReference type="PROSITE" id="PS00107">
    <property type="entry name" value="PROTEIN_KINASE_ATP"/>
    <property type="match status" value="1"/>
</dbReference>
<dbReference type="Proteomes" id="UP000807306">
    <property type="component" value="Unassembled WGS sequence"/>
</dbReference>
<evidence type="ECO:0000313" key="8">
    <source>
        <dbReference type="EMBL" id="KAF9521924.1"/>
    </source>
</evidence>
<comment type="caution">
    <text evidence="8">The sequence shown here is derived from an EMBL/GenBank/DDBJ whole genome shotgun (WGS) entry which is preliminary data.</text>
</comment>
<dbReference type="SUPFAM" id="SSF56112">
    <property type="entry name" value="Protein kinase-like (PK-like)"/>
    <property type="match status" value="1"/>
</dbReference>
<feature type="binding site" evidence="6">
    <location>
        <position position="66"/>
    </location>
    <ligand>
        <name>ATP</name>
        <dbReference type="ChEBI" id="CHEBI:30616"/>
    </ligand>
</feature>
<sequence>MSSLEEGELPRVEVKKFMSTQSCRSGDIINELFELITIVGKGASGTVWSAWTIRPDSLDRRQVAVKICTNTVAHAKDNIQQMARKIATINAKEKQDCFVSDLFAGTLRDILLGEDLIPSQQVREIAWQIFAGLDFLHELDVVHSDIKPENIALTNVEMLAVQELDKTGKFVTKFILKNPRIKIIDFDEARASHHKWWNPVSTVQYQAPEIICANPFRIDTGWTEAVDVFAGACVVDELQTGRPFLPPTDNISLVLAYLEQSIGRISRGFAHEVHLVHPSTTSKIDPWRFLLPATIPDGKERSYKQVSKAHPLWMVIQRADLVDLLRKTLYADPIGCLTAAGALRHGYLS</sequence>
<keyword evidence="3 6" id="KW-0547">Nucleotide-binding</keyword>
<name>A0A9P6E3M3_9AGAR</name>
<dbReference type="GO" id="GO:0005524">
    <property type="term" value="F:ATP binding"/>
    <property type="evidence" value="ECO:0007669"/>
    <property type="project" value="UniProtKB-UniRule"/>
</dbReference>
<dbReference type="EMBL" id="MU157973">
    <property type="protein sequence ID" value="KAF9521924.1"/>
    <property type="molecule type" value="Genomic_DNA"/>
</dbReference>
<keyword evidence="4 8" id="KW-0418">Kinase</keyword>
<dbReference type="SMART" id="SM00220">
    <property type="entry name" value="S_TKc"/>
    <property type="match status" value="1"/>
</dbReference>
<reference evidence="8" key="1">
    <citation type="submission" date="2020-11" db="EMBL/GenBank/DDBJ databases">
        <authorList>
            <consortium name="DOE Joint Genome Institute"/>
            <person name="Ahrendt S."/>
            <person name="Riley R."/>
            <person name="Andreopoulos W."/>
            <person name="Labutti K."/>
            <person name="Pangilinan J."/>
            <person name="Ruiz-Duenas F.J."/>
            <person name="Barrasa J.M."/>
            <person name="Sanchez-Garcia M."/>
            <person name="Camarero S."/>
            <person name="Miyauchi S."/>
            <person name="Serrano A."/>
            <person name="Linde D."/>
            <person name="Babiker R."/>
            <person name="Drula E."/>
            <person name="Ayuso-Fernandez I."/>
            <person name="Pacheco R."/>
            <person name="Padilla G."/>
            <person name="Ferreira P."/>
            <person name="Barriuso J."/>
            <person name="Kellner H."/>
            <person name="Castanera R."/>
            <person name="Alfaro M."/>
            <person name="Ramirez L."/>
            <person name="Pisabarro A.G."/>
            <person name="Kuo A."/>
            <person name="Tritt A."/>
            <person name="Lipzen A."/>
            <person name="He G."/>
            <person name="Yan M."/>
            <person name="Ng V."/>
            <person name="Cullen D."/>
            <person name="Martin F."/>
            <person name="Rosso M.-N."/>
            <person name="Henrissat B."/>
            <person name="Hibbett D."/>
            <person name="Martinez A.T."/>
            <person name="Grigoriev I.V."/>
        </authorList>
    </citation>
    <scope>NUCLEOTIDE SEQUENCE</scope>
    <source>
        <strain evidence="8">CBS 506.95</strain>
    </source>
</reference>
<keyword evidence="9" id="KW-1185">Reference proteome</keyword>
<evidence type="ECO:0000256" key="5">
    <source>
        <dbReference type="ARBA" id="ARBA00022840"/>
    </source>
</evidence>
<gene>
    <name evidence="8" type="ORF">CPB83DRAFT_840861</name>
</gene>
<dbReference type="GO" id="GO:0005634">
    <property type="term" value="C:nucleus"/>
    <property type="evidence" value="ECO:0007669"/>
    <property type="project" value="TreeGrafter"/>
</dbReference>
<dbReference type="Gene3D" id="1.10.510.10">
    <property type="entry name" value="Transferase(Phosphotransferase) domain 1"/>
    <property type="match status" value="1"/>
</dbReference>
<evidence type="ECO:0000256" key="2">
    <source>
        <dbReference type="ARBA" id="ARBA00022679"/>
    </source>
</evidence>
<keyword evidence="2" id="KW-0808">Transferase</keyword>
<dbReference type="Gene3D" id="3.30.200.20">
    <property type="entry name" value="Phosphorylase Kinase, domain 1"/>
    <property type="match status" value="1"/>
</dbReference>
<evidence type="ECO:0000259" key="7">
    <source>
        <dbReference type="PROSITE" id="PS50011"/>
    </source>
</evidence>
<dbReference type="PANTHER" id="PTHR45646">
    <property type="entry name" value="SERINE/THREONINE-PROTEIN KINASE DOA-RELATED"/>
    <property type="match status" value="1"/>
</dbReference>
<evidence type="ECO:0000256" key="1">
    <source>
        <dbReference type="ARBA" id="ARBA00022527"/>
    </source>
</evidence>
<dbReference type="GO" id="GO:0004674">
    <property type="term" value="F:protein serine/threonine kinase activity"/>
    <property type="evidence" value="ECO:0007669"/>
    <property type="project" value="UniProtKB-KW"/>
</dbReference>
<proteinExistence type="predicted"/>
<keyword evidence="1" id="KW-0723">Serine/threonine-protein kinase</keyword>